<dbReference type="Proteomes" id="UP000028547">
    <property type="component" value="Unassembled WGS sequence"/>
</dbReference>
<keyword evidence="5" id="KW-0963">Cytoplasm</keyword>
<dbReference type="SUPFAM" id="SSF51905">
    <property type="entry name" value="FAD/NAD(P)-binding domain"/>
    <property type="match status" value="1"/>
</dbReference>
<feature type="binding site" evidence="14">
    <location>
        <position position="52"/>
    </location>
    <ligand>
        <name>FAD</name>
        <dbReference type="ChEBI" id="CHEBI:57692"/>
    </ligand>
</feature>
<dbReference type="PANTHER" id="PTHR22912:SF217">
    <property type="entry name" value="DIHYDROLIPOYL DEHYDROGENASE"/>
    <property type="match status" value="1"/>
</dbReference>
<reference evidence="19 20" key="1">
    <citation type="submission" date="2014-07" db="EMBL/GenBank/DDBJ databases">
        <title>Draft Genome Sequence of Gephyronic Acid Producer, Cystobacter violaceus Strain Cb vi76.</title>
        <authorList>
            <person name="Stevens D.C."/>
            <person name="Young J."/>
            <person name="Carmichael R."/>
            <person name="Tan J."/>
            <person name="Taylor R.E."/>
        </authorList>
    </citation>
    <scope>NUCLEOTIDE SEQUENCE [LARGE SCALE GENOMIC DNA]</scope>
    <source>
        <strain evidence="19 20">Cb vi76</strain>
    </source>
</reference>
<sequence length="465" mass="49845">MAETFDVVIIGSGPGGYVGAIRAAQLGLKTAIIEKDKRLGGTCLHRGCIPTKSLLWSAALLHHIREAADFGIEVPAPVVNWAKVQEHKQKVVTKGANGIDYLMKKNKITVIKGHGRIAGKGKVEVALEGGGKQSLDTKNIIIATGSVPKSLPNVAVDHKRVLNSDSILELDRIPKSLIVIGAGAVGCEFASVFNHMGSQVSIVEYMPNLLPIEDIDCSKELEKHFKRRKIDLHTGAKVEKVETTATGAKLTMTVGNETRTIEAEYVLSAVGRAPVSEDIGLQLTSIKAERGFIKTDAMMRTSEPNVYAIGDVIPTPMLAHVASAECVLAVEHIAGKNPAPINYDLTPSATYCYPEVASVGLTEKKAKERGYDVKAAIFPFSAVTKASISNEAFGMIKVVSDKKYDEVLGVHLVGPHATELLAEACVAMRLEITTEELAHTMHAHPTLSEIIKEGAEATLGHPIHI</sequence>
<keyword evidence="11 16" id="KW-0676">Redox-active center</keyword>
<feature type="binding site" evidence="14">
    <location>
        <begin position="181"/>
        <end position="188"/>
    </location>
    <ligand>
        <name>NAD(+)</name>
        <dbReference type="ChEBI" id="CHEBI:57540"/>
    </ligand>
</feature>
<keyword evidence="10" id="KW-1015">Disulfide bond</keyword>
<dbReference type="InterPro" id="IPR004099">
    <property type="entry name" value="Pyr_nucl-diS_OxRdtase_dimer"/>
</dbReference>
<dbReference type="InterPro" id="IPR050151">
    <property type="entry name" value="Class-I_Pyr_Nuc-Dis_Oxidored"/>
</dbReference>
<dbReference type="InterPro" id="IPR036188">
    <property type="entry name" value="FAD/NAD-bd_sf"/>
</dbReference>
<dbReference type="GO" id="GO:0006103">
    <property type="term" value="P:2-oxoglutarate metabolic process"/>
    <property type="evidence" value="ECO:0007669"/>
    <property type="project" value="TreeGrafter"/>
</dbReference>
<feature type="domain" description="FAD/NAD(P)-binding" evidence="18">
    <location>
        <begin position="5"/>
        <end position="325"/>
    </location>
</feature>
<dbReference type="NCBIfam" id="TIGR01350">
    <property type="entry name" value="lipoamide_DH"/>
    <property type="match status" value="1"/>
</dbReference>
<dbReference type="PIRSF" id="PIRSF000350">
    <property type="entry name" value="Mercury_reductase_MerA"/>
    <property type="match status" value="1"/>
</dbReference>
<evidence type="ECO:0000256" key="5">
    <source>
        <dbReference type="ARBA" id="ARBA00022490"/>
    </source>
</evidence>
<dbReference type="InterPro" id="IPR001100">
    <property type="entry name" value="Pyr_nuc-diS_OxRdtase"/>
</dbReference>
<evidence type="ECO:0000256" key="6">
    <source>
        <dbReference type="ARBA" id="ARBA00022630"/>
    </source>
</evidence>
<dbReference type="GO" id="GO:0004148">
    <property type="term" value="F:dihydrolipoyl dehydrogenase (NADH) activity"/>
    <property type="evidence" value="ECO:0007669"/>
    <property type="project" value="UniProtKB-EC"/>
</dbReference>
<evidence type="ECO:0000256" key="14">
    <source>
        <dbReference type="PIRSR" id="PIRSR000350-3"/>
    </source>
</evidence>
<dbReference type="InterPro" id="IPR023753">
    <property type="entry name" value="FAD/NAD-binding_dom"/>
</dbReference>
<comment type="caution">
    <text evidence="19">The sequence shown here is derived from an EMBL/GenBank/DDBJ whole genome shotgun (WGS) entry which is preliminary data.</text>
</comment>
<feature type="binding site" evidence="14">
    <location>
        <begin position="144"/>
        <end position="146"/>
    </location>
    <ligand>
        <name>FAD</name>
        <dbReference type="ChEBI" id="CHEBI:57692"/>
    </ligand>
</feature>
<dbReference type="Pfam" id="PF02852">
    <property type="entry name" value="Pyr_redox_dim"/>
    <property type="match status" value="1"/>
</dbReference>
<dbReference type="InterPro" id="IPR006258">
    <property type="entry name" value="Lipoamide_DH"/>
</dbReference>
<dbReference type="InterPro" id="IPR012999">
    <property type="entry name" value="Pyr_OxRdtase_I_AS"/>
</dbReference>
<keyword evidence="14" id="KW-0547">Nucleotide-binding</keyword>
<keyword evidence="9 14" id="KW-0520">NAD</keyword>
<feature type="active site" description="Proton acceptor" evidence="13">
    <location>
        <position position="444"/>
    </location>
</feature>
<dbReference type="GO" id="GO:0005737">
    <property type="term" value="C:cytoplasm"/>
    <property type="evidence" value="ECO:0007669"/>
    <property type="project" value="UniProtKB-SubCell"/>
</dbReference>
<evidence type="ECO:0000313" key="19">
    <source>
        <dbReference type="EMBL" id="KFA92603.1"/>
    </source>
</evidence>
<protein>
    <recommendedName>
        <fullName evidence="4 16">Dihydrolipoyl dehydrogenase</fullName>
        <ecNumber evidence="3 16">1.8.1.4</ecNumber>
    </recommendedName>
</protein>
<dbReference type="InterPro" id="IPR016156">
    <property type="entry name" value="FAD/NAD-linked_Rdtase_dimer_sf"/>
</dbReference>
<comment type="similarity">
    <text evidence="2 16">Belongs to the class-I pyridine nucleotide-disulfide oxidoreductase family.</text>
</comment>
<evidence type="ECO:0000256" key="9">
    <source>
        <dbReference type="ARBA" id="ARBA00023027"/>
    </source>
</evidence>
<evidence type="ECO:0000256" key="1">
    <source>
        <dbReference type="ARBA" id="ARBA00004496"/>
    </source>
</evidence>
<comment type="catalytic activity">
    <reaction evidence="12 16">
        <text>N(6)-[(R)-dihydrolipoyl]-L-lysyl-[protein] + NAD(+) = N(6)-[(R)-lipoyl]-L-lysyl-[protein] + NADH + H(+)</text>
        <dbReference type="Rhea" id="RHEA:15045"/>
        <dbReference type="Rhea" id="RHEA-COMP:10474"/>
        <dbReference type="Rhea" id="RHEA-COMP:10475"/>
        <dbReference type="ChEBI" id="CHEBI:15378"/>
        <dbReference type="ChEBI" id="CHEBI:57540"/>
        <dbReference type="ChEBI" id="CHEBI:57945"/>
        <dbReference type="ChEBI" id="CHEBI:83099"/>
        <dbReference type="ChEBI" id="CHEBI:83100"/>
        <dbReference type="EC" id="1.8.1.4"/>
    </reaction>
</comment>
<dbReference type="RefSeq" id="WP_043394634.1">
    <property type="nucleotide sequence ID" value="NZ_JPMI01000088.1"/>
</dbReference>
<evidence type="ECO:0000256" key="2">
    <source>
        <dbReference type="ARBA" id="ARBA00007532"/>
    </source>
</evidence>
<feature type="binding site" evidence="14">
    <location>
        <position position="271"/>
    </location>
    <ligand>
        <name>NAD(+)</name>
        <dbReference type="ChEBI" id="CHEBI:57540"/>
    </ligand>
</feature>
<proteinExistence type="inferred from homology"/>
<dbReference type="PANTHER" id="PTHR22912">
    <property type="entry name" value="DISULFIDE OXIDOREDUCTASE"/>
    <property type="match status" value="1"/>
</dbReference>
<feature type="binding site" evidence="14">
    <location>
        <position position="311"/>
    </location>
    <ligand>
        <name>FAD</name>
        <dbReference type="ChEBI" id="CHEBI:57692"/>
    </ligand>
</feature>
<evidence type="ECO:0000259" key="17">
    <source>
        <dbReference type="Pfam" id="PF02852"/>
    </source>
</evidence>
<evidence type="ECO:0000256" key="15">
    <source>
        <dbReference type="PIRSR" id="PIRSR000350-4"/>
    </source>
</evidence>
<feature type="disulfide bond" description="Redox-active" evidence="15">
    <location>
        <begin position="43"/>
        <end position="48"/>
    </location>
</feature>
<comment type="miscellaneous">
    <text evidence="16">The active site is a redox-active disulfide bond.</text>
</comment>
<evidence type="ECO:0000256" key="11">
    <source>
        <dbReference type="ARBA" id="ARBA00023284"/>
    </source>
</evidence>
<keyword evidence="7 14" id="KW-0274">FAD</keyword>
<evidence type="ECO:0000256" key="10">
    <source>
        <dbReference type="ARBA" id="ARBA00023157"/>
    </source>
</evidence>
<evidence type="ECO:0000259" key="18">
    <source>
        <dbReference type="Pfam" id="PF07992"/>
    </source>
</evidence>
<evidence type="ECO:0000313" key="20">
    <source>
        <dbReference type="Proteomes" id="UP000028547"/>
    </source>
</evidence>
<dbReference type="SUPFAM" id="SSF55424">
    <property type="entry name" value="FAD/NAD-linked reductases, dimerisation (C-terminal) domain"/>
    <property type="match status" value="1"/>
</dbReference>
<feature type="binding site" evidence="14">
    <location>
        <position position="204"/>
    </location>
    <ligand>
        <name>NAD(+)</name>
        <dbReference type="ChEBI" id="CHEBI:57540"/>
    </ligand>
</feature>
<gene>
    <name evidence="19" type="ORF">Q664_14385</name>
</gene>
<organism evidence="19 20">
    <name type="scientific">Archangium violaceum Cb vi76</name>
    <dbReference type="NCBI Taxonomy" id="1406225"/>
    <lineage>
        <taxon>Bacteria</taxon>
        <taxon>Pseudomonadati</taxon>
        <taxon>Myxococcota</taxon>
        <taxon>Myxococcia</taxon>
        <taxon>Myxococcales</taxon>
        <taxon>Cystobacterineae</taxon>
        <taxon>Archangiaceae</taxon>
        <taxon>Archangium</taxon>
    </lineage>
</organism>
<dbReference type="Gene3D" id="3.30.390.30">
    <property type="match status" value="1"/>
</dbReference>
<dbReference type="EMBL" id="JPMI01000088">
    <property type="protein sequence ID" value="KFA92603.1"/>
    <property type="molecule type" value="Genomic_DNA"/>
</dbReference>
<keyword evidence="6 16" id="KW-0285">Flavoprotein</keyword>
<comment type="subcellular location">
    <subcellularLocation>
        <location evidence="1">Cytoplasm</location>
    </subcellularLocation>
</comment>
<evidence type="ECO:0000256" key="8">
    <source>
        <dbReference type="ARBA" id="ARBA00023002"/>
    </source>
</evidence>
<comment type="cofactor">
    <cofactor evidence="14 16">
        <name>FAD</name>
        <dbReference type="ChEBI" id="CHEBI:57692"/>
    </cofactor>
    <text evidence="14 16">Binds 1 FAD per subunit.</text>
</comment>
<dbReference type="GO" id="GO:0050660">
    <property type="term" value="F:flavin adenine dinucleotide binding"/>
    <property type="evidence" value="ECO:0007669"/>
    <property type="project" value="InterPro"/>
</dbReference>
<dbReference type="AlphaFoldDB" id="A0A084SVW8"/>
<dbReference type="PROSITE" id="PS00076">
    <property type="entry name" value="PYRIDINE_REDOX_1"/>
    <property type="match status" value="1"/>
</dbReference>
<evidence type="ECO:0000256" key="12">
    <source>
        <dbReference type="ARBA" id="ARBA00049187"/>
    </source>
</evidence>
<evidence type="ECO:0000256" key="7">
    <source>
        <dbReference type="ARBA" id="ARBA00022827"/>
    </source>
</evidence>
<dbReference type="Gene3D" id="3.50.50.60">
    <property type="entry name" value="FAD/NAD(P)-binding domain"/>
    <property type="match status" value="2"/>
</dbReference>
<evidence type="ECO:0000256" key="16">
    <source>
        <dbReference type="RuleBase" id="RU003692"/>
    </source>
</evidence>
<dbReference type="EC" id="1.8.1.4" evidence="3 16"/>
<accession>A0A084SVW8</accession>
<feature type="binding site" evidence="14">
    <location>
        <position position="115"/>
    </location>
    <ligand>
        <name>FAD</name>
        <dbReference type="ChEBI" id="CHEBI:57692"/>
    </ligand>
</feature>
<evidence type="ECO:0000256" key="4">
    <source>
        <dbReference type="ARBA" id="ARBA00016961"/>
    </source>
</evidence>
<feature type="binding site" evidence="14">
    <location>
        <begin position="317"/>
        <end position="320"/>
    </location>
    <ligand>
        <name>FAD</name>
        <dbReference type="ChEBI" id="CHEBI:57692"/>
    </ligand>
</feature>
<dbReference type="FunFam" id="3.30.390.30:FF:000001">
    <property type="entry name" value="Dihydrolipoyl dehydrogenase"/>
    <property type="match status" value="1"/>
</dbReference>
<dbReference type="Pfam" id="PF07992">
    <property type="entry name" value="Pyr_redox_2"/>
    <property type="match status" value="1"/>
</dbReference>
<keyword evidence="8 16" id="KW-0560">Oxidoreductase</keyword>
<evidence type="ECO:0000256" key="3">
    <source>
        <dbReference type="ARBA" id="ARBA00012608"/>
    </source>
</evidence>
<dbReference type="PRINTS" id="PR00411">
    <property type="entry name" value="PNDRDTASEI"/>
</dbReference>
<name>A0A084SVW8_9BACT</name>
<dbReference type="PRINTS" id="PR00368">
    <property type="entry name" value="FADPNR"/>
</dbReference>
<feature type="domain" description="Pyridine nucleotide-disulphide oxidoreductase dimerisation" evidence="17">
    <location>
        <begin position="346"/>
        <end position="453"/>
    </location>
</feature>
<evidence type="ECO:0000256" key="13">
    <source>
        <dbReference type="PIRSR" id="PIRSR000350-2"/>
    </source>
</evidence>